<dbReference type="Gene3D" id="4.10.60.10">
    <property type="entry name" value="Zinc finger, CCHC-type"/>
    <property type="match status" value="1"/>
</dbReference>
<dbReference type="SUPFAM" id="SSF50630">
    <property type="entry name" value="Acid proteases"/>
    <property type="match status" value="1"/>
</dbReference>
<sequence length="379" mass="42643">MNSQGLEERQEKKPFQCFHCKEEGHMKKDYPSLNNPYRDNSYTRQSFNNPYVDNSQARGQSFNNPYHDNSHTPRNTGNESNQDNLNYKGLDRSHSLFKICSISKSCWFADVRINDTSFDMLVDTGSDVTLVSSEIFNKLGFNKMFLNEVSAKLNTADGDPLDVIGMTTIPLFIGGQLIAHKVIVAGLGELDGILGIDFLSKNNVSIDTANGTLKSPKFDVCLHKDKSLSSTCARVHLTETVHIPPNSEIFVHGEIRGHFLKDRDGCWNRRTNYMGSNQLLMPKSIIKMSDSTVILSVLNPTSERKILKKNIQVASVSEIDEVMSCDLPDNSETYVLKENTIPDHLLPLVENVSPKLTKSEREQLADTVNEYADIYITRN</sequence>
<feature type="compositionally biased region" description="Polar residues" evidence="1">
    <location>
        <begin position="32"/>
        <end position="85"/>
    </location>
</feature>
<dbReference type="Pfam" id="PF13975">
    <property type="entry name" value="gag-asp_proteas"/>
    <property type="match status" value="1"/>
</dbReference>
<feature type="region of interest" description="Disordered" evidence="1">
    <location>
        <begin position="26"/>
        <end position="85"/>
    </location>
</feature>
<dbReference type="GO" id="GO:0004190">
    <property type="term" value="F:aspartic-type endopeptidase activity"/>
    <property type="evidence" value="ECO:0007669"/>
    <property type="project" value="InterPro"/>
</dbReference>
<dbReference type="Proteomes" id="UP000596742">
    <property type="component" value="Unassembled WGS sequence"/>
</dbReference>
<dbReference type="InterPro" id="IPR001969">
    <property type="entry name" value="Aspartic_peptidase_AS"/>
</dbReference>
<keyword evidence="3" id="KW-1185">Reference proteome</keyword>
<accession>A0A8B6H8J8</accession>
<dbReference type="OrthoDB" id="6158722at2759"/>
<dbReference type="GO" id="GO:0003676">
    <property type="term" value="F:nucleic acid binding"/>
    <property type="evidence" value="ECO:0007669"/>
    <property type="project" value="InterPro"/>
</dbReference>
<dbReference type="EMBL" id="UYJE01009652">
    <property type="protein sequence ID" value="VDI75258.1"/>
    <property type="molecule type" value="Genomic_DNA"/>
</dbReference>
<comment type="caution">
    <text evidence="2">The sequence shown here is derived from an EMBL/GenBank/DDBJ whole genome shotgun (WGS) entry which is preliminary data.</text>
</comment>
<dbReference type="GO" id="GO:0008270">
    <property type="term" value="F:zinc ion binding"/>
    <property type="evidence" value="ECO:0007669"/>
    <property type="project" value="InterPro"/>
</dbReference>
<dbReference type="InterPro" id="IPR021109">
    <property type="entry name" value="Peptidase_aspartic_dom_sf"/>
</dbReference>
<name>A0A8B6H8J8_MYTGA</name>
<dbReference type="SUPFAM" id="SSF57756">
    <property type="entry name" value="Retrovirus zinc finger-like domains"/>
    <property type="match status" value="1"/>
</dbReference>
<evidence type="ECO:0008006" key="4">
    <source>
        <dbReference type="Google" id="ProtNLM"/>
    </source>
</evidence>
<dbReference type="PROSITE" id="PS00387">
    <property type="entry name" value="PPASE"/>
    <property type="match status" value="1"/>
</dbReference>
<organism evidence="2 3">
    <name type="scientific">Mytilus galloprovincialis</name>
    <name type="common">Mediterranean mussel</name>
    <dbReference type="NCBI Taxonomy" id="29158"/>
    <lineage>
        <taxon>Eukaryota</taxon>
        <taxon>Metazoa</taxon>
        <taxon>Spiralia</taxon>
        <taxon>Lophotrochozoa</taxon>
        <taxon>Mollusca</taxon>
        <taxon>Bivalvia</taxon>
        <taxon>Autobranchia</taxon>
        <taxon>Pteriomorphia</taxon>
        <taxon>Mytilida</taxon>
        <taxon>Mytiloidea</taxon>
        <taxon>Mytilidae</taxon>
        <taxon>Mytilinae</taxon>
        <taxon>Mytilus</taxon>
    </lineage>
</organism>
<dbReference type="GO" id="GO:0006508">
    <property type="term" value="P:proteolysis"/>
    <property type="evidence" value="ECO:0007669"/>
    <property type="project" value="InterPro"/>
</dbReference>
<proteinExistence type="predicted"/>
<evidence type="ECO:0000313" key="3">
    <source>
        <dbReference type="Proteomes" id="UP000596742"/>
    </source>
</evidence>
<gene>
    <name evidence="2" type="ORF">MGAL_10B061239</name>
</gene>
<reference evidence="2" key="1">
    <citation type="submission" date="2018-11" db="EMBL/GenBank/DDBJ databases">
        <authorList>
            <person name="Alioto T."/>
            <person name="Alioto T."/>
        </authorList>
    </citation>
    <scope>NUCLEOTIDE SEQUENCE</scope>
</reference>
<dbReference type="AlphaFoldDB" id="A0A8B6H8J8"/>
<dbReference type="PROSITE" id="PS00141">
    <property type="entry name" value="ASP_PROTEASE"/>
    <property type="match status" value="1"/>
</dbReference>
<evidence type="ECO:0000313" key="2">
    <source>
        <dbReference type="EMBL" id="VDI75258.1"/>
    </source>
</evidence>
<dbReference type="InterPro" id="IPR036875">
    <property type="entry name" value="Znf_CCHC_sf"/>
</dbReference>
<dbReference type="CDD" id="cd00303">
    <property type="entry name" value="retropepsin_like"/>
    <property type="match status" value="1"/>
</dbReference>
<evidence type="ECO:0000256" key="1">
    <source>
        <dbReference type="SAM" id="MobiDB-lite"/>
    </source>
</evidence>
<protein>
    <recommendedName>
        <fullName evidence="4">Peptidase A2 domain-containing protein</fullName>
    </recommendedName>
</protein>
<dbReference type="Gene3D" id="2.40.70.10">
    <property type="entry name" value="Acid Proteases"/>
    <property type="match status" value="1"/>
</dbReference>